<protein>
    <recommendedName>
        <fullName evidence="7">Protein Lines N-terminal domain-containing protein</fullName>
    </recommendedName>
</protein>
<dbReference type="AlphaFoldDB" id="V9F1X5"/>
<dbReference type="InterPro" id="IPR024875">
    <property type="entry name" value="Protein_Lines"/>
</dbReference>
<dbReference type="EMBL" id="ANIZ01001695">
    <property type="protein sequence ID" value="ETI45540.1"/>
    <property type="molecule type" value="Genomic_DNA"/>
</dbReference>
<dbReference type="PANTHER" id="PTHR16057">
    <property type="entry name" value="WINS1, 2 PROTEIN"/>
    <property type="match status" value="1"/>
</dbReference>
<dbReference type="PANTHER" id="PTHR16057:SF1">
    <property type="entry name" value="PROTEIN LINES HOMOLOG 1"/>
    <property type="match status" value="1"/>
</dbReference>
<reference evidence="5 6" key="1">
    <citation type="submission" date="2013-11" db="EMBL/GenBank/DDBJ databases">
        <title>The Genome Sequence of Phytophthora parasitica P1569.</title>
        <authorList>
            <consortium name="The Broad Institute Genomics Platform"/>
            <person name="Russ C."/>
            <person name="Tyler B."/>
            <person name="Panabieres F."/>
            <person name="Shan W."/>
            <person name="Tripathy S."/>
            <person name="Grunwald N."/>
            <person name="Machado M."/>
            <person name="Johnson C.S."/>
            <person name="Arredondo F."/>
            <person name="Hong C."/>
            <person name="Coffey M."/>
            <person name="Young S.K."/>
            <person name="Zeng Q."/>
            <person name="Gargeya S."/>
            <person name="Fitzgerald M."/>
            <person name="Abouelleil A."/>
            <person name="Alvarado L."/>
            <person name="Chapman S.B."/>
            <person name="Gainer-Dewar J."/>
            <person name="Goldberg J."/>
            <person name="Griggs A."/>
            <person name="Gujja S."/>
            <person name="Hansen M."/>
            <person name="Howarth C."/>
            <person name="Imamovic A."/>
            <person name="Ireland A."/>
            <person name="Larimer J."/>
            <person name="McCowan C."/>
            <person name="Murphy C."/>
            <person name="Pearson M."/>
            <person name="Poon T.W."/>
            <person name="Priest M."/>
            <person name="Roberts A."/>
            <person name="Saif S."/>
            <person name="Shea T."/>
            <person name="Sykes S."/>
            <person name="Wortman J."/>
            <person name="Nusbaum C."/>
            <person name="Birren B."/>
        </authorList>
    </citation>
    <scope>NUCLEOTIDE SEQUENCE [LARGE SCALE GENOMIC DNA]</scope>
    <source>
        <strain evidence="5 6">P1569</strain>
    </source>
</reference>
<keyword evidence="6" id="KW-1185">Reference proteome</keyword>
<evidence type="ECO:0000259" key="4">
    <source>
        <dbReference type="Pfam" id="PF14695"/>
    </source>
</evidence>
<dbReference type="Proteomes" id="UP000018721">
    <property type="component" value="Unassembled WGS sequence"/>
</dbReference>
<evidence type="ECO:0008006" key="7">
    <source>
        <dbReference type="Google" id="ProtNLM"/>
    </source>
</evidence>
<name>V9F1X5_PHYNI</name>
<dbReference type="eggNOG" id="ENOG502QR19">
    <property type="taxonomic scope" value="Eukaryota"/>
</dbReference>
<evidence type="ECO:0000256" key="2">
    <source>
        <dbReference type="SAM" id="SignalP"/>
    </source>
</evidence>
<dbReference type="InterPro" id="IPR032794">
    <property type="entry name" value="LINES_N"/>
</dbReference>
<evidence type="ECO:0000313" key="6">
    <source>
        <dbReference type="Proteomes" id="UP000018721"/>
    </source>
</evidence>
<feature type="domain" description="Protein Lines N-terminal" evidence="3">
    <location>
        <begin position="331"/>
        <end position="435"/>
    </location>
</feature>
<dbReference type="Pfam" id="PF14695">
    <property type="entry name" value="LINES_C"/>
    <property type="match status" value="1"/>
</dbReference>
<keyword evidence="2" id="KW-0732">Signal</keyword>
<organism evidence="5 6">
    <name type="scientific">Phytophthora nicotianae P1569</name>
    <dbReference type="NCBI Taxonomy" id="1317065"/>
    <lineage>
        <taxon>Eukaryota</taxon>
        <taxon>Sar</taxon>
        <taxon>Stramenopiles</taxon>
        <taxon>Oomycota</taxon>
        <taxon>Peronosporomycetes</taxon>
        <taxon>Peronosporales</taxon>
        <taxon>Peronosporaceae</taxon>
        <taxon>Phytophthora</taxon>
    </lineage>
</organism>
<evidence type="ECO:0000313" key="5">
    <source>
        <dbReference type="EMBL" id="ETI45540.1"/>
    </source>
</evidence>
<gene>
    <name evidence="5" type="ORF">F443_09900</name>
</gene>
<feature type="domain" description="Protein Lines C-terminal" evidence="4">
    <location>
        <begin position="450"/>
        <end position="486"/>
    </location>
</feature>
<accession>V9F1X5</accession>
<evidence type="ECO:0000259" key="3">
    <source>
        <dbReference type="Pfam" id="PF14694"/>
    </source>
</evidence>
<sequence length="499" mass="56794">MVDWCAAIRLIVACSTAIQSAGEGTDAELETLLEFLGHEDVLVAYAAKEELRKVLIRGRIVTVNIIVKVLCAPLPTAWKREVSGFRFQLLRQFVKMRDSGESEIDDSEDRGNEEEDNPAENSYVQELLKNLQQMETVVRSVFIPAGCQTMTAPHSVQCEALVFMSDFVKRLHDLDIAGRSQLALIELMMTLMNDVFVTMNYSSQPTFVSCAVLGLLGDFQELMKSWNHHTRADGENNPEVVYSKWLEWCLVWLLQSSCTSTALQFLNDEESLNTASHEAFVAKTSPYPFLQQWLLYLSRMGVAFIEISLTQKVSSDWEMLQVPGQTAVSWTQQKVPSRQQLFMVLAEQDDMMVEVLNGLTRMAVLVDGTDSILTSLFSSFIEHMTTEYDPDLLFADLVDTLGQDHLVLLDLLISNETQMLEYLMRYLRRLSTHWNTSQRKLQTEQRLEGVMSVLIRLRLEIDRLVAADLFPYSAGPLTRRLLAVEQLYEESDDEDAEQL</sequence>
<dbReference type="Pfam" id="PF14694">
    <property type="entry name" value="LINES_N"/>
    <property type="match status" value="1"/>
</dbReference>
<dbReference type="HOGENOM" id="CLU_042481_0_0_1"/>
<feature type="region of interest" description="Disordered" evidence="1">
    <location>
        <begin position="100"/>
        <end position="121"/>
    </location>
</feature>
<dbReference type="OrthoDB" id="8251209at2759"/>
<feature type="signal peptide" evidence="2">
    <location>
        <begin position="1"/>
        <end position="17"/>
    </location>
</feature>
<evidence type="ECO:0000256" key="1">
    <source>
        <dbReference type="SAM" id="MobiDB-lite"/>
    </source>
</evidence>
<comment type="caution">
    <text evidence="5">The sequence shown here is derived from an EMBL/GenBank/DDBJ whole genome shotgun (WGS) entry which is preliminary data.</text>
</comment>
<feature type="chain" id="PRO_5004774855" description="Protein Lines N-terminal domain-containing protein" evidence="2">
    <location>
        <begin position="18"/>
        <end position="499"/>
    </location>
</feature>
<proteinExistence type="predicted"/>
<dbReference type="InterPro" id="IPR029415">
    <property type="entry name" value="Lines_C"/>
</dbReference>
<feature type="compositionally biased region" description="Acidic residues" evidence="1">
    <location>
        <begin position="101"/>
        <end position="118"/>
    </location>
</feature>